<keyword evidence="1" id="KW-0808">Transferase</keyword>
<keyword evidence="5" id="KW-1185">Reference proteome</keyword>
<feature type="domain" description="N-acetyltransferase" evidence="3">
    <location>
        <begin position="1"/>
        <end position="135"/>
    </location>
</feature>
<dbReference type="Gene3D" id="3.40.630.30">
    <property type="match status" value="1"/>
</dbReference>
<dbReference type="EMBL" id="CP060782">
    <property type="protein sequence ID" value="QNP44817.1"/>
    <property type="molecule type" value="Genomic_DNA"/>
</dbReference>
<dbReference type="RefSeq" id="WP_187707775.1">
    <property type="nucleotide sequence ID" value="NZ_CP060782.1"/>
</dbReference>
<accession>A0ABX6T7B1</accession>
<name>A0ABX6T7B1_9SPHN</name>
<dbReference type="Pfam" id="PF00583">
    <property type="entry name" value="Acetyltransf_1"/>
    <property type="match status" value="1"/>
</dbReference>
<evidence type="ECO:0000259" key="3">
    <source>
        <dbReference type="PROSITE" id="PS51186"/>
    </source>
</evidence>
<evidence type="ECO:0000313" key="5">
    <source>
        <dbReference type="Proteomes" id="UP000516105"/>
    </source>
</evidence>
<evidence type="ECO:0000256" key="1">
    <source>
        <dbReference type="ARBA" id="ARBA00022679"/>
    </source>
</evidence>
<organism evidence="4 5">
    <name type="scientific">Sphingomonas sediminicola</name>
    <dbReference type="NCBI Taxonomy" id="386874"/>
    <lineage>
        <taxon>Bacteria</taxon>
        <taxon>Pseudomonadati</taxon>
        <taxon>Pseudomonadota</taxon>
        <taxon>Alphaproteobacteria</taxon>
        <taxon>Sphingomonadales</taxon>
        <taxon>Sphingomonadaceae</taxon>
        <taxon>Sphingomonas</taxon>
    </lineage>
</organism>
<dbReference type="InterPro" id="IPR050832">
    <property type="entry name" value="Bact_Acetyltransf"/>
</dbReference>
<keyword evidence="2" id="KW-0012">Acyltransferase</keyword>
<dbReference type="CDD" id="cd04301">
    <property type="entry name" value="NAT_SF"/>
    <property type="match status" value="1"/>
</dbReference>
<proteinExistence type="predicted"/>
<reference evidence="4 5" key="1">
    <citation type="submission" date="2020-08" db="EMBL/GenBank/DDBJ databases">
        <title>Genome sequence of Sphingomonas sediminicola KACC 15039T.</title>
        <authorList>
            <person name="Hyun D.-W."/>
            <person name="Bae J.-W."/>
        </authorList>
    </citation>
    <scope>NUCLEOTIDE SEQUENCE [LARGE SCALE GENOMIC DNA]</scope>
    <source>
        <strain evidence="4 5">KACC 15039</strain>
    </source>
</reference>
<dbReference type="Proteomes" id="UP000516105">
    <property type="component" value="Chromosome"/>
</dbReference>
<gene>
    <name evidence="4" type="ORF">H9L14_08585</name>
</gene>
<dbReference type="PROSITE" id="PS51186">
    <property type="entry name" value="GNAT"/>
    <property type="match status" value="1"/>
</dbReference>
<dbReference type="SUPFAM" id="SSF55729">
    <property type="entry name" value="Acyl-CoA N-acyltransferases (Nat)"/>
    <property type="match status" value="1"/>
</dbReference>
<dbReference type="InterPro" id="IPR000182">
    <property type="entry name" value="GNAT_dom"/>
</dbReference>
<evidence type="ECO:0000256" key="2">
    <source>
        <dbReference type="ARBA" id="ARBA00023315"/>
    </source>
</evidence>
<evidence type="ECO:0000313" key="4">
    <source>
        <dbReference type="EMBL" id="QNP44817.1"/>
    </source>
</evidence>
<dbReference type="InterPro" id="IPR016181">
    <property type="entry name" value="Acyl_CoA_acyltransferase"/>
</dbReference>
<protein>
    <submittedName>
        <fullName evidence="4">GNAT family N-acetyltransferase</fullName>
    </submittedName>
</protein>
<dbReference type="PANTHER" id="PTHR43877">
    <property type="entry name" value="AMINOALKYLPHOSPHONATE N-ACETYLTRANSFERASE-RELATED-RELATED"/>
    <property type="match status" value="1"/>
</dbReference>
<sequence length="135" mass="15318">MREALRVFADSFEEEENFFSAPPGDAYLRRLLSDGHFVLLAAKSDGKVVGALSAYELMKYEQERSEFYIYDLAVAKPFRRRGIARSLIEALKPIARDAGAWVVFVQADREDEPAVALYRSMGVEEQPLHFDLALD</sequence>